<dbReference type="GO" id="GO:0004523">
    <property type="term" value="F:RNA-DNA hybrid ribonuclease activity"/>
    <property type="evidence" value="ECO:0007669"/>
    <property type="project" value="UniProtKB-EC"/>
</dbReference>
<evidence type="ECO:0000256" key="1">
    <source>
        <dbReference type="ARBA" id="ARBA00010879"/>
    </source>
</evidence>
<evidence type="ECO:0000313" key="4">
    <source>
        <dbReference type="EMBL" id="NXA59317.1"/>
    </source>
</evidence>
<evidence type="ECO:0000256" key="2">
    <source>
        <dbReference type="ARBA" id="ARBA00012180"/>
    </source>
</evidence>
<evidence type="ECO:0000259" key="3">
    <source>
        <dbReference type="PROSITE" id="PS50878"/>
    </source>
</evidence>
<dbReference type="AlphaFoldDB" id="A0A7K7X142"/>
<dbReference type="Proteomes" id="UP000586926">
    <property type="component" value="Unassembled WGS sequence"/>
</dbReference>
<evidence type="ECO:0000313" key="5">
    <source>
        <dbReference type="Proteomes" id="UP000586926"/>
    </source>
</evidence>
<protein>
    <recommendedName>
        <fullName evidence="2">ribonuclease H</fullName>
        <ecNumber evidence="2">3.1.26.4</ecNumber>
    </recommendedName>
</protein>
<organism evidence="4 5">
    <name type="scientific">Mohoua ochrocephala</name>
    <dbReference type="NCBI Taxonomy" id="874463"/>
    <lineage>
        <taxon>Eukaryota</taxon>
        <taxon>Metazoa</taxon>
        <taxon>Chordata</taxon>
        <taxon>Craniata</taxon>
        <taxon>Vertebrata</taxon>
        <taxon>Euteleostomi</taxon>
        <taxon>Archelosauria</taxon>
        <taxon>Archosauria</taxon>
        <taxon>Dinosauria</taxon>
        <taxon>Saurischia</taxon>
        <taxon>Theropoda</taxon>
        <taxon>Coelurosauria</taxon>
        <taxon>Aves</taxon>
        <taxon>Neognathae</taxon>
        <taxon>Neoaves</taxon>
        <taxon>Telluraves</taxon>
        <taxon>Australaves</taxon>
        <taxon>Passeriformes</taxon>
        <taxon>Meliphagoidea</taxon>
        <taxon>Acanthizidae</taxon>
        <taxon>Mohoua</taxon>
    </lineage>
</organism>
<feature type="non-terminal residue" evidence="4">
    <location>
        <position position="98"/>
    </location>
</feature>
<comment type="similarity">
    <text evidence="1">Belongs to the beta type-B retroviral polymerase family. HERV class-II K(HML-2) pol subfamily.</text>
</comment>
<dbReference type="InterPro" id="IPR043502">
    <property type="entry name" value="DNA/RNA_pol_sf"/>
</dbReference>
<dbReference type="InterPro" id="IPR043128">
    <property type="entry name" value="Rev_trsase/Diguanyl_cyclase"/>
</dbReference>
<sequence>ILQIFPKFPRIRITQYVDDLLISGETEVEVREATITLLNFLGDKGLRVSKKKLQFVESEVKYLGHLIRKGSQKLNPERIAGILSLPPPSSKKEVRKFL</sequence>
<reference evidence="4 5" key="1">
    <citation type="submission" date="2019-09" db="EMBL/GenBank/DDBJ databases">
        <title>Bird 10,000 Genomes (B10K) Project - Family phase.</title>
        <authorList>
            <person name="Zhang G."/>
        </authorList>
    </citation>
    <scope>NUCLEOTIDE SEQUENCE [LARGE SCALE GENOMIC DNA]</scope>
    <source>
        <strain evidence="4">B10K-DU-030-22</strain>
        <tissue evidence="4">Blood</tissue>
    </source>
</reference>
<accession>A0A7K7X142</accession>
<comment type="caution">
    <text evidence="4">The sequence shown here is derived from an EMBL/GenBank/DDBJ whole genome shotgun (WGS) entry which is preliminary data.</text>
</comment>
<dbReference type="EC" id="3.1.26.4" evidence="2"/>
<dbReference type="PROSITE" id="PS50878">
    <property type="entry name" value="RT_POL"/>
    <property type="match status" value="1"/>
</dbReference>
<dbReference type="SUPFAM" id="SSF56672">
    <property type="entry name" value="DNA/RNA polymerases"/>
    <property type="match status" value="1"/>
</dbReference>
<gene>
    <name evidence="4" type="primary">Pol_0</name>
    <name evidence="4" type="ORF">MOHOCH_R15345</name>
</gene>
<feature type="domain" description="Reverse transcriptase" evidence="3">
    <location>
        <begin position="1"/>
        <end position="67"/>
    </location>
</feature>
<dbReference type="InterPro" id="IPR051320">
    <property type="entry name" value="Viral_Replic_Matur_Polypro"/>
</dbReference>
<dbReference type="Gene3D" id="3.30.70.270">
    <property type="match status" value="1"/>
</dbReference>
<proteinExistence type="inferred from homology"/>
<dbReference type="Pfam" id="PF00078">
    <property type="entry name" value="RVT_1"/>
    <property type="match status" value="1"/>
</dbReference>
<dbReference type="EMBL" id="VZTA01003025">
    <property type="protein sequence ID" value="NXA59317.1"/>
    <property type="molecule type" value="Genomic_DNA"/>
</dbReference>
<name>A0A7K7X142_9PASS</name>
<keyword evidence="5" id="KW-1185">Reference proteome</keyword>
<feature type="non-terminal residue" evidence="4">
    <location>
        <position position="1"/>
    </location>
</feature>
<dbReference type="PANTHER" id="PTHR33064">
    <property type="entry name" value="POL PROTEIN"/>
    <property type="match status" value="1"/>
</dbReference>
<dbReference type="PANTHER" id="PTHR33064:SF37">
    <property type="entry name" value="RIBONUCLEASE H"/>
    <property type="match status" value="1"/>
</dbReference>
<dbReference type="InterPro" id="IPR000477">
    <property type="entry name" value="RT_dom"/>
</dbReference>